<reference evidence="4 5" key="1">
    <citation type="submission" date="2020-04" db="EMBL/GenBank/DDBJ databases">
        <title>Perkinsus olseni comparative genomics.</title>
        <authorList>
            <person name="Bogema D.R."/>
        </authorList>
    </citation>
    <scope>NUCLEOTIDE SEQUENCE [LARGE SCALE GENOMIC DNA]</scope>
    <source>
        <strain evidence="4">ATCC PRA-205</strain>
    </source>
</reference>
<dbReference type="InterPro" id="IPR018181">
    <property type="entry name" value="Heat_shock_70_CS"/>
</dbReference>
<dbReference type="Gene3D" id="3.90.640.10">
    <property type="entry name" value="Actin, Chain A, domain 4"/>
    <property type="match status" value="1"/>
</dbReference>
<dbReference type="SUPFAM" id="SSF100934">
    <property type="entry name" value="Heat shock protein 70kD (HSP70), C-terminal subdomain"/>
    <property type="match status" value="1"/>
</dbReference>
<protein>
    <recommendedName>
        <fullName evidence="6">Hypoxia up-regulated protein 1</fullName>
    </recommendedName>
</protein>
<dbReference type="Gene3D" id="1.20.1270.10">
    <property type="match status" value="1"/>
</dbReference>
<dbReference type="InterPro" id="IPR013126">
    <property type="entry name" value="Hsp_70_fam"/>
</dbReference>
<dbReference type="Pfam" id="PF00012">
    <property type="entry name" value="HSP70"/>
    <property type="match status" value="1"/>
</dbReference>
<comment type="caution">
    <text evidence="4">The sequence shown here is derived from an EMBL/GenBank/DDBJ whole genome shotgun (WGS) entry which is preliminary data.</text>
</comment>
<dbReference type="FunFam" id="3.90.640.10:FF:000004">
    <property type="entry name" value="Heat shock 70 kDa protein 4"/>
    <property type="match status" value="1"/>
</dbReference>
<evidence type="ECO:0000256" key="2">
    <source>
        <dbReference type="ARBA" id="ARBA00022840"/>
    </source>
</evidence>
<dbReference type="AlphaFoldDB" id="A0A7J6PSE4"/>
<evidence type="ECO:0000256" key="3">
    <source>
        <dbReference type="SAM" id="MobiDB-lite"/>
    </source>
</evidence>
<dbReference type="GO" id="GO:0005829">
    <property type="term" value="C:cytosol"/>
    <property type="evidence" value="ECO:0007669"/>
    <property type="project" value="TreeGrafter"/>
</dbReference>
<accession>A0A7J6PSE4</accession>
<evidence type="ECO:0000256" key="1">
    <source>
        <dbReference type="ARBA" id="ARBA00022741"/>
    </source>
</evidence>
<dbReference type="GO" id="GO:0005634">
    <property type="term" value="C:nucleus"/>
    <property type="evidence" value="ECO:0007669"/>
    <property type="project" value="TreeGrafter"/>
</dbReference>
<dbReference type="InterPro" id="IPR029047">
    <property type="entry name" value="HSP70_peptide-bd_sf"/>
</dbReference>
<feature type="region of interest" description="Disordered" evidence="3">
    <location>
        <begin position="628"/>
        <end position="701"/>
    </location>
</feature>
<dbReference type="Proteomes" id="UP000574390">
    <property type="component" value="Unassembled WGS sequence"/>
</dbReference>
<dbReference type="Gene3D" id="3.30.420.40">
    <property type="match status" value="2"/>
</dbReference>
<dbReference type="GO" id="GO:0140662">
    <property type="term" value="F:ATP-dependent protein folding chaperone"/>
    <property type="evidence" value="ECO:0007669"/>
    <property type="project" value="InterPro"/>
</dbReference>
<feature type="compositionally biased region" description="Basic and acidic residues" evidence="3">
    <location>
        <begin position="337"/>
        <end position="348"/>
    </location>
</feature>
<proteinExistence type="predicted"/>
<keyword evidence="1" id="KW-0547">Nucleotide-binding</keyword>
<feature type="region of interest" description="Disordered" evidence="3">
    <location>
        <begin position="337"/>
        <end position="417"/>
    </location>
</feature>
<keyword evidence="2" id="KW-0067">ATP-binding</keyword>
<evidence type="ECO:0008006" key="6">
    <source>
        <dbReference type="Google" id="ProtNLM"/>
    </source>
</evidence>
<dbReference type="PANTHER" id="PTHR45639:SF4">
    <property type="entry name" value="HSC70CB, ISOFORM G"/>
    <property type="match status" value="1"/>
</dbReference>
<dbReference type="PROSITE" id="PS01036">
    <property type="entry name" value="HSP70_3"/>
    <property type="match status" value="1"/>
</dbReference>
<dbReference type="PRINTS" id="PR00301">
    <property type="entry name" value="HEATSHOCK70"/>
</dbReference>
<dbReference type="GO" id="GO:0005524">
    <property type="term" value="F:ATP binding"/>
    <property type="evidence" value="ECO:0007669"/>
    <property type="project" value="UniProtKB-KW"/>
</dbReference>
<name>A0A7J6PSE4_PEROL</name>
<dbReference type="InterPro" id="IPR029048">
    <property type="entry name" value="HSP70_C_sf"/>
</dbReference>
<dbReference type="EMBL" id="JABANM010034835">
    <property type="protein sequence ID" value="KAF4698985.1"/>
    <property type="molecule type" value="Genomic_DNA"/>
</dbReference>
<evidence type="ECO:0000313" key="4">
    <source>
        <dbReference type="EMBL" id="KAF4698985.1"/>
    </source>
</evidence>
<feature type="region of interest" description="Disordered" evidence="3">
    <location>
        <begin position="225"/>
        <end position="249"/>
    </location>
</feature>
<gene>
    <name evidence="4" type="ORF">FOZ62_027282</name>
</gene>
<dbReference type="PANTHER" id="PTHR45639">
    <property type="entry name" value="HSC70CB, ISOFORM G-RELATED"/>
    <property type="match status" value="1"/>
</dbReference>
<evidence type="ECO:0000313" key="5">
    <source>
        <dbReference type="Proteomes" id="UP000574390"/>
    </source>
</evidence>
<dbReference type="InterPro" id="IPR043129">
    <property type="entry name" value="ATPase_NBD"/>
</dbReference>
<organism evidence="4 5">
    <name type="scientific">Perkinsus olseni</name>
    <name type="common">Perkinsus atlanticus</name>
    <dbReference type="NCBI Taxonomy" id="32597"/>
    <lineage>
        <taxon>Eukaryota</taxon>
        <taxon>Sar</taxon>
        <taxon>Alveolata</taxon>
        <taxon>Perkinsozoa</taxon>
        <taxon>Perkinsea</taxon>
        <taxon>Perkinsida</taxon>
        <taxon>Perkinsidae</taxon>
        <taxon>Perkinsus</taxon>
    </lineage>
</organism>
<sequence length="701" mass="77202">DDATKPTVVAFTSVGASHFGCSVVKFTKSHLTVLGEAIDTTVGGRYVDQLLMEHYSQEFTKKTGLDPLKNAKARFKLEEAVNKVKKILSANNEAILGIECLMEDEDLNAVVTRDKLEELCTPMIGKMQSVMGRALKEANVTTDDLHSVEIIGGVSRVPFIQRTIVDTLHKDLSRTLNADECVARGCALQAAMLSPLFKVRDFAVTDFTQQGVEVAWKAAAAAAATSTGDDGEQQHERADDDAAADGSASIKRTEVFQPRSTLNMVKMLTFYRKDAFDLWAQYRNSKDASLGRFTVQVNPHHSGHGGPKKIKVRAKLSLHGTFSIENATMIEEEEYQVVEKERRPKEKQQQQQQQPATTTTTTTTTGADDDDVNMPDASPSATTTTNADHDVNMQPAETAAAPSDKEEYEEVEVTKTKTRTKKTEIPIIRCGVPGMTEEQLIAAEDDESKMRGVDREVAETDEKRNELESYVFESRDKISSPSSKWYEFLSAAQRDELSNILMQTEDWIYDHYDATKAEYMDKLIAIRPLGDGAEYRASEASLRPEAEAKTQDAIQKYRSLAQSPDVAYSHIAIERKQHIIDECQKLESWLSQQKALQARQPLYDTPVSAVADLNAKTDALIKLADGIFSEKPPKKEEKQQSTTTNDASESPADDTPAAGGDNGESSEEGGAGGRPTVEEVDSSSPDASTKYEASPKDMDVD</sequence>
<dbReference type="Gene3D" id="2.60.34.10">
    <property type="entry name" value="Substrate Binding Domain Of DNAk, Chain A, domain 1"/>
    <property type="match status" value="1"/>
</dbReference>
<feature type="compositionally biased region" description="Low complexity" evidence="3">
    <location>
        <begin position="349"/>
        <end position="365"/>
    </location>
</feature>
<dbReference type="SUPFAM" id="SSF53067">
    <property type="entry name" value="Actin-like ATPase domain"/>
    <property type="match status" value="1"/>
</dbReference>
<feature type="non-terminal residue" evidence="4">
    <location>
        <position position="1"/>
    </location>
</feature>